<evidence type="ECO:0000256" key="2">
    <source>
        <dbReference type="ARBA" id="ARBA00022679"/>
    </source>
</evidence>
<dbReference type="CDD" id="cd02440">
    <property type="entry name" value="AdoMet_MTases"/>
    <property type="match status" value="1"/>
</dbReference>
<protein>
    <submittedName>
        <fullName evidence="4">Class I SAM-dependent methyltransferase</fullName>
    </submittedName>
</protein>
<dbReference type="SUPFAM" id="SSF53335">
    <property type="entry name" value="S-adenosyl-L-methionine-dependent methyltransferases"/>
    <property type="match status" value="1"/>
</dbReference>
<name>A0A5C7FML6_9BACT</name>
<keyword evidence="2 4" id="KW-0808">Transferase</keyword>
<evidence type="ECO:0000256" key="1">
    <source>
        <dbReference type="ARBA" id="ARBA00022603"/>
    </source>
</evidence>
<dbReference type="RefSeq" id="WP_147931322.1">
    <property type="nucleotide sequence ID" value="NZ_VOXD01000020.1"/>
</dbReference>
<dbReference type="InterPro" id="IPR029063">
    <property type="entry name" value="SAM-dependent_MTases_sf"/>
</dbReference>
<comment type="caution">
    <text evidence="4">The sequence shown here is derived from an EMBL/GenBank/DDBJ whole genome shotgun (WGS) entry which is preliminary data.</text>
</comment>
<dbReference type="GO" id="GO:0008168">
    <property type="term" value="F:methyltransferase activity"/>
    <property type="evidence" value="ECO:0007669"/>
    <property type="project" value="UniProtKB-KW"/>
</dbReference>
<proteinExistence type="predicted"/>
<dbReference type="Proteomes" id="UP000321907">
    <property type="component" value="Unassembled WGS sequence"/>
</dbReference>
<accession>A0A5C7FML6</accession>
<dbReference type="InterPro" id="IPR041698">
    <property type="entry name" value="Methyltransf_25"/>
</dbReference>
<sequence>MEEYDDITAHHYAAYRPPLHSVILKQLLGTNRYDGAGLDVGCGTGHSAVALSGFCSSVLALEPSAFMLNVAPEHPSVSYRRQTMAEWANEAPAQRFELLSFAGSLFYQDVKEAVNSFPKLLKKEASILVYDFNLELSQVLGLLGYEPPVGVYDHQRGLDDHLNNSLTLKTNWSDKLTFSASGTEVAHLVCSVKEWREALMPESSFSALSDKLRRLLPNDSCELSARCYGRRYEFRGAL</sequence>
<dbReference type="AlphaFoldDB" id="A0A5C7FML6"/>
<dbReference type="GO" id="GO:0032259">
    <property type="term" value="P:methylation"/>
    <property type="evidence" value="ECO:0007669"/>
    <property type="project" value="UniProtKB-KW"/>
</dbReference>
<dbReference type="EMBL" id="VOXD01000020">
    <property type="protein sequence ID" value="TXF88719.1"/>
    <property type="molecule type" value="Genomic_DNA"/>
</dbReference>
<keyword evidence="5" id="KW-1185">Reference proteome</keyword>
<evidence type="ECO:0000313" key="4">
    <source>
        <dbReference type="EMBL" id="TXF88719.1"/>
    </source>
</evidence>
<dbReference type="PANTHER" id="PTHR44942:SF4">
    <property type="entry name" value="METHYLTRANSFERASE TYPE 11 DOMAIN-CONTAINING PROTEIN"/>
    <property type="match status" value="1"/>
</dbReference>
<gene>
    <name evidence="4" type="ORF">FUA23_13720</name>
</gene>
<evidence type="ECO:0000259" key="3">
    <source>
        <dbReference type="Pfam" id="PF13649"/>
    </source>
</evidence>
<reference evidence="4 5" key="1">
    <citation type="submission" date="2019-08" db="EMBL/GenBank/DDBJ databases">
        <title>Lewinella sp. strain SSH13 Genome sequencing and assembly.</title>
        <authorList>
            <person name="Kim I."/>
        </authorList>
    </citation>
    <scope>NUCLEOTIDE SEQUENCE [LARGE SCALE GENOMIC DNA]</scope>
    <source>
        <strain evidence="4 5">SSH13</strain>
    </source>
</reference>
<evidence type="ECO:0000313" key="5">
    <source>
        <dbReference type="Proteomes" id="UP000321907"/>
    </source>
</evidence>
<dbReference type="OrthoDB" id="9789123at2"/>
<keyword evidence="1 4" id="KW-0489">Methyltransferase</keyword>
<feature type="domain" description="Methyltransferase" evidence="3">
    <location>
        <begin position="38"/>
        <end position="123"/>
    </location>
</feature>
<dbReference type="Gene3D" id="3.40.50.150">
    <property type="entry name" value="Vaccinia Virus protein VP39"/>
    <property type="match status" value="1"/>
</dbReference>
<dbReference type="PANTHER" id="PTHR44942">
    <property type="entry name" value="METHYLTRANSF_11 DOMAIN-CONTAINING PROTEIN"/>
    <property type="match status" value="1"/>
</dbReference>
<organism evidence="4 5">
    <name type="scientific">Neolewinella aurantiaca</name>
    <dbReference type="NCBI Taxonomy" id="2602767"/>
    <lineage>
        <taxon>Bacteria</taxon>
        <taxon>Pseudomonadati</taxon>
        <taxon>Bacteroidota</taxon>
        <taxon>Saprospiria</taxon>
        <taxon>Saprospirales</taxon>
        <taxon>Lewinellaceae</taxon>
        <taxon>Neolewinella</taxon>
    </lineage>
</organism>
<dbReference type="InterPro" id="IPR051052">
    <property type="entry name" value="Diverse_substrate_MTase"/>
</dbReference>
<dbReference type="Pfam" id="PF13649">
    <property type="entry name" value="Methyltransf_25"/>
    <property type="match status" value="1"/>
</dbReference>